<evidence type="ECO:0000256" key="1">
    <source>
        <dbReference type="ARBA" id="ARBA00023277"/>
    </source>
</evidence>
<dbReference type="PANTHER" id="PTHR11280:SF6">
    <property type="entry name" value="GLUCOSAMINE-6-PHOSPHATE ISOMERASE NAGB"/>
    <property type="match status" value="1"/>
</dbReference>
<dbReference type="InterPro" id="IPR006148">
    <property type="entry name" value="Glc/Gal-6P_isomerase"/>
</dbReference>
<dbReference type="GO" id="GO:0006043">
    <property type="term" value="P:glucosamine catabolic process"/>
    <property type="evidence" value="ECO:0007669"/>
    <property type="project" value="TreeGrafter"/>
</dbReference>
<dbReference type="InterPro" id="IPR037171">
    <property type="entry name" value="NagB/RpiA_transferase-like"/>
</dbReference>
<dbReference type="CDD" id="cd01399">
    <property type="entry name" value="GlcN6P_deaminase"/>
    <property type="match status" value="1"/>
</dbReference>
<dbReference type="EMBL" id="JACRSU010000004">
    <property type="protein sequence ID" value="MBC8541561.1"/>
    <property type="molecule type" value="Genomic_DNA"/>
</dbReference>
<evidence type="ECO:0000313" key="4">
    <source>
        <dbReference type="Proteomes" id="UP000611762"/>
    </source>
</evidence>
<dbReference type="GO" id="GO:0042802">
    <property type="term" value="F:identical protein binding"/>
    <property type="evidence" value="ECO:0007669"/>
    <property type="project" value="TreeGrafter"/>
</dbReference>
<protein>
    <submittedName>
        <fullName evidence="3">Glucosamine-6-phosphate deaminase</fullName>
    </submittedName>
</protein>
<dbReference type="Gene3D" id="3.40.50.1360">
    <property type="match status" value="1"/>
</dbReference>
<feature type="domain" description="Glucosamine/galactosamine-6-phosphate isomerase" evidence="2">
    <location>
        <begin position="18"/>
        <end position="242"/>
    </location>
</feature>
<gene>
    <name evidence="3" type="ORF">H8698_11285</name>
</gene>
<dbReference type="Proteomes" id="UP000611762">
    <property type="component" value="Unassembled WGS sequence"/>
</dbReference>
<sequence length="255" mass="28083">MLLKQSKKERLLYYVFSTRAEMGAKAAEDIAERILLLLKEKKEVNMIFAAAPSQNEVLSGLAANREIAWNRVNAFHMDEYIGLSQNHPQSFAKFLNNALFDKVNLHSANLIHGDAKDPAAECRRYETLLKNYPADIVCLGIGENGHIAFNDPWVADFEDSSLVKTVPLDEICRRQQVHDGCFASLGQVPKTAVTLTVPALTAAPYLFCTVPSKTKRAAVNAAVNGEISVDCPASVLRRCQNAVLYCDGESGQDLL</sequence>
<comment type="caution">
    <text evidence="3">The sequence shown here is derived from an EMBL/GenBank/DDBJ whole genome shotgun (WGS) entry which is preliminary data.</text>
</comment>
<dbReference type="GO" id="GO:0004342">
    <property type="term" value="F:glucosamine-6-phosphate deaminase activity"/>
    <property type="evidence" value="ECO:0007669"/>
    <property type="project" value="InterPro"/>
</dbReference>
<dbReference type="PANTHER" id="PTHR11280">
    <property type="entry name" value="GLUCOSAMINE-6-PHOSPHATE ISOMERASE"/>
    <property type="match status" value="1"/>
</dbReference>
<dbReference type="AlphaFoldDB" id="A0A926DNF5"/>
<dbReference type="SUPFAM" id="SSF100950">
    <property type="entry name" value="NagB/RpiA/CoA transferase-like"/>
    <property type="match status" value="1"/>
</dbReference>
<name>A0A926DNF5_9FIRM</name>
<dbReference type="Pfam" id="PF01182">
    <property type="entry name" value="Glucosamine_iso"/>
    <property type="match status" value="1"/>
</dbReference>
<keyword evidence="4" id="KW-1185">Reference proteome</keyword>
<dbReference type="GO" id="GO:0006046">
    <property type="term" value="P:N-acetylglucosamine catabolic process"/>
    <property type="evidence" value="ECO:0007669"/>
    <property type="project" value="TreeGrafter"/>
</dbReference>
<keyword evidence="1" id="KW-0119">Carbohydrate metabolism</keyword>
<evidence type="ECO:0000313" key="3">
    <source>
        <dbReference type="EMBL" id="MBC8541561.1"/>
    </source>
</evidence>
<dbReference type="InterPro" id="IPR004547">
    <property type="entry name" value="Glucosamine6P_isomerase"/>
</dbReference>
<dbReference type="RefSeq" id="WP_249313579.1">
    <property type="nucleotide sequence ID" value="NZ_JACRSU010000004.1"/>
</dbReference>
<reference evidence="3" key="1">
    <citation type="submission" date="2020-08" db="EMBL/GenBank/DDBJ databases">
        <title>Genome public.</title>
        <authorList>
            <person name="Liu C."/>
            <person name="Sun Q."/>
        </authorList>
    </citation>
    <scope>NUCLEOTIDE SEQUENCE</scope>
    <source>
        <strain evidence="3">H8</strain>
    </source>
</reference>
<dbReference type="GO" id="GO:0019262">
    <property type="term" value="P:N-acetylneuraminate catabolic process"/>
    <property type="evidence" value="ECO:0007669"/>
    <property type="project" value="TreeGrafter"/>
</dbReference>
<evidence type="ECO:0000259" key="2">
    <source>
        <dbReference type="Pfam" id="PF01182"/>
    </source>
</evidence>
<dbReference type="GO" id="GO:0005975">
    <property type="term" value="P:carbohydrate metabolic process"/>
    <property type="evidence" value="ECO:0007669"/>
    <property type="project" value="InterPro"/>
</dbReference>
<accession>A0A926DNF5</accession>
<organism evidence="3 4">
    <name type="scientific">Congzhengia minquanensis</name>
    <dbReference type="NCBI Taxonomy" id="2763657"/>
    <lineage>
        <taxon>Bacteria</taxon>
        <taxon>Bacillati</taxon>
        <taxon>Bacillota</taxon>
        <taxon>Clostridia</taxon>
        <taxon>Eubacteriales</taxon>
        <taxon>Oscillospiraceae</taxon>
        <taxon>Congzhengia</taxon>
    </lineage>
</organism>
<dbReference type="GO" id="GO:0005737">
    <property type="term" value="C:cytoplasm"/>
    <property type="evidence" value="ECO:0007669"/>
    <property type="project" value="TreeGrafter"/>
</dbReference>
<proteinExistence type="predicted"/>